<proteinExistence type="predicted"/>
<dbReference type="InterPro" id="IPR027385">
    <property type="entry name" value="Beta-barrel_OMP"/>
</dbReference>
<evidence type="ECO:0000313" key="5">
    <source>
        <dbReference type="EMBL" id="MDR6214544.1"/>
    </source>
</evidence>
<evidence type="ECO:0000256" key="3">
    <source>
        <dbReference type="SAM" id="SignalP"/>
    </source>
</evidence>
<dbReference type="EMBL" id="JAVIZX010000001">
    <property type="protein sequence ID" value="MDR6214544.1"/>
    <property type="molecule type" value="Genomic_DNA"/>
</dbReference>
<dbReference type="InterPro" id="IPR011250">
    <property type="entry name" value="OMP/PagP_B-barrel"/>
</dbReference>
<comment type="caution">
    <text evidence="5">The sequence shown here is derived from an EMBL/GenBank/DDBJ whole genome shotgun (WGS) entry which is preliminary data.</text>
</comment>
<gene>
    <name evidence="5" type="ORF">QE399_002233</name>
</gene>
<dbReference type="SUPFAM" id="SSF56925">
    <property type="entry name" value="OMPA-like"/>
    <property type="match status" value="1"/>
</dbReference>
<reference evidence="5 6" key="1">
    <citation type="submission" date="2023-08" db="EMBL/GenBank/DDBJ databases">
        <title>Functional and genomic diversity of the sorghum phyllosphere microbiome.</title>
        <authorList>
            <person name="Shade A."/>
        </authorList>
    </citation>
    <scope>NUCLEOTIDE SEQUENCE [LARGE SCALE GENOMIC DNA]</scope>
    <source>
        <strain evidence="5 6">SORGH_AS_0335</strain>
    </source>
</reference>
<organism evidence="5 6">
    <name type="scientific">Paracidovorax wautersii</name>
    <dbReference type="NCBI Taxonomy" id="1177982"/>
    <lineage>
        <taxon>Bacteria</taxon>
        <taxon>Pseudomonadati</taxon>
        <taxon>Pseudomonadota</taxon>
        <taxon>Betaproteobacteria</taxon>
        <taxon>Burkholderiales</taxon>
        <taxon>Comamonadaceae</taxon>
        <taxon>Paracidovorax</taxon>
    </lineage>
</organism>
<feature type="chain" id="PRO_5046235293" evidence="3">
    <location>
        <begin position="24"/>
        <end position="199"/>
    </location>
</feature>
<keyword evidence="6" id="KW-1185">Reference proteome</keyword>
<dbReference type="Gene3D" id="2.40.160.20">
    <property type="match status" value="1"/>
</dbReference>
<evidence type="ECO:0000313" key="6">
    <source>
        <dbReference type="Proteomes" id="UP001267710"/>
    </source>
</evidence>
<name>A0ABU1IBD4_9BURK</name>
<feature type="domain" description="Outer membrane protein beta-barrel" evidence="4">
    <location>
        <begin position="11"/>
        <end position="199"/>
    </location>
</feature>
<comment type="subcellular location">
    <subcellularLocation>
        <location evidence="1">Cell outer membrane</location>
    </subcellularLocation>
</comment>
<keyword evidence="2 3" id="KW-0732">Signal</keyword>
<sequence>MKASLRVIPCLLALACAAAAAQAQTSGTGLTNRSYLPGTQQGYVGLSGGQSEYDIRSGTGGFGFDDSDTAWKVYSGGYFNPYLGMELGYINMGKSERIGGSTKAQGLNLSLVGRAPLNEQFDVFGKIGTTYGRTRTSGNSGFGVTTGKDDGFGLSYGAGVRWAFNPQWAAVLEWERHRFHFADGKSDVDMTSIGVQYRF</sequence>
<evidence type="ECO:0000259" key="4">
    <source>
        <dbReference type="Pfam" id="PF13505"/>
    </source>
</evidence>
<feature type="signal peptide" evidence="3">
    <location>
        <begin position="1"/>
        <end position="23"/>
    </location>
</feature>
<dbReference type="Pfam" id="PF13505">
    <property type="entry name" value="OMP_b-brl"/>
    <property type="match status" value="1"/>
</dbReference>
<evidence type="ECO:0000256" key="1">
    <source>
        <dbReference type="ARBA" id="ARBA00004442"/>
    </source>
</evidence>
<dbReference type="RefSeq" id="WP_309828770.1">
    <property type="nucleotide sequence ID" value="NZ_JAVIZX010000001.1"/>
</dbReference>
<protein>
    <submittedName>
        <fullName evidence="5">OOP family OmpA-OmpF porin</fullName>
    </submittedName>
</protein>
<dbReference type="Proteomes" id="UP001267710">
    <property type="component" value="Unassembled WGS sequence"/>
</dbReference>
<evidence type="ECO:0000256" key="2">
    <source>
        <dbReference type="ARBA" id="ARBA00022729"/>
    </source>
</evidence>
<accession>A0ABU1IBD4</accession>